<dbReference type="EMBL" id="JBHUKS010000014">
    <property type="protein sequence ID" value="MFD2469745.1"/>
    <property type="molecule type" value="Genomic_DNA"/>
</dbReference>
<accession>A0ABW5H9X8</accession>
<sequence length="353" mass="39377">MTGWSEERAQLLAAHAGDFAETALANIVREYPHYESHWRTDDTPVPSIRELHPCFYGSFDWHSCVEMFWVLAHLLRRYPSLVPADEIRAVLNSHLTEPALATEAAYFAPEHHRTTQRPYGWSILLALARETATWDDPDATRWAAALQPLSKLFVTRFLDWLPKVTYPIRYGLHENGAFGLSRALPYAGYLASRGEPELQQVITETAWRWFGLDRDYPGAWEPSGADFLTPALAEAELMSQLLPAGDFGAWLDAFLPGIADRTPTALFTPVRVTDASDGLIAHLHGLNLHRAWCWRRIAAALPGGDGRVGVVEETSREHAHAALPQVTEGPYAVEHFLAYYALILLSGADSGKV</sequence>
<protein>
    <submittedName>
        <fullName evidence="1">DUF2891 domain-containing protein</fullName>
    </submittedName>
</protein>
<dbReference type="Proteomes" id="UP001597483">
    <property type="component" value="Unassembled WGS sequence"/>
</dbReference>
<dbReference type="Pfam" id="PF11199">
    <property type="entry name" value="DUF2891"/>
    <property type="match status" value="1"/>
</dbReference>
<name>A0ABW5H9X8_9PSEU</name>
<keyword evidence="2" id="KW-1185">Reference proteome</keyword>
<organism evidence="1 2">
    <name type="scientific">Amycolatopsis silviterrae</name>
    <dbReference type="NCBI Taxonomy" id="1656914"/>
    <lineage>
        <taxon>Bacteria</taxon>
        <taxon>Bacillati</taxon>
        <taxon>Actinomycetota</taxon>
        <taxon>Actinomycetes</taxon>
        <taxon>Pseudonocardiales</taxon>
        <taxon>Pseudonocardiaceae</taxon>
        <taxon>Amycolatopsis</taxon>
    </lineage>
</organism>
<reference evidence="2" key="1">
    <citation type="journal article" date="2019" name="Int. J. Syst. Evol. Microbiol.">
        <title>The Global Catalogue of Microorganisms (GCM) 10K type strain sequencing project: providing services to taxonomists for standard genome sequencing and annotation.</title>
        <authorList>
            <consortium name="The Broad Institute Genomics Platform"/>
            <consortium name="The Broad Institute Genome Sequencing Center for Infectious Disease"/>
            <person name="Wu L."/>
            <person name="Ma J."/>
        </authorList>
    </citation>
    <scope>NUCLEOTIDE SEQUENCE [LARGE SCALE GENOMIC DNA]</scope>
    <source>
        <strain evidence="2">CGMCC 4.7641</strain>
    </source>
</reference>
<dbReference type="RefSeq" id="WP_378306367.1">
    <property type="nucleotide sequence ID" value="NZ_JBHUKS010000014.1"/>
</dbReference>
<comment type="caution">
    <text evidence="1">The sequence shown here is derived from an EMBL/GenBank/DDBJ whole genome shotgun (WGS) entry which is preliminary data.</text>
</comment>
<evidence type="ECO:0000313" key="2">
    <source>
        <dbReference type="Proteomes" id="UP001597483"/>
    </source>
</evidence>
<evidence type="ECO:0000313" key="1">
    <source>
        <dbReference type="EMBL" id="MFD2469745.1"/>
    </source>
</evidence>
<dbReference type="InterPro" id="IPR021365">
    <property type="entry name" value="DUF2891"/>
</dbReference>
<gene>
    <name evidence="1" type="ORF">ACFSVL_20335</name>
</gene>
<proteinExistence type="predicted"/>